<keyword evidence="1" id="KW-1133">Transmembrane helix</keyword>
<reference evidence="2" key="1">
    <citation type="submission" date="2014-09" db="EMBL/GenBank/DDBJ databases">
        <title>Draft genome sequence of an oleaginous Mucoromycotina fungus Mucor ambiguus NBRC6742.</title>
        <authorList>
            <person name="Takeda I."/>
            <person name="Yamane N."/>
            <person name="Morita T."/>
            <person name="Tamano K."/>
            <person name="Machida M."/>
            <person name="Baker S."/>
            <person name="Koike H."/>
        </authorList>
    </citation>
    <scope>NUCLEOTIDE SEQUENCE</scope>
    <source>
        <strain evidence="2">NBRC 6742</strain>
    </source>
</reference>
<dbReference type="EMBL" id="DF836362">
    <property type="protein sequence ID" value="GAN04782.1"/>
    <property type="molecule type" value="Genomic_DNA"/>
</dbReference>
<organism evidence="2">
    <name type="scientific">Mucor ambiguus</name>
    <dbReference type="NCBI Taxonomy" id="91626"/>
    <lineage>
        <taxon>Eukaryota</taxon>
        <taxon>Fungi</taxon>
        <taxon>Fungi incertae sedis</taxon>
        <taxon>Mucoromycota</taxon>
        <taxon>Mucoromycotina</taxon>
        <taxon>Mucoromycetes</taxon>
        <taxon>Mucorales</taxon>
        <taxon>Mucorineae</taxon>
        <taxon>Mucoraceae</taxon>
        <taxon>Mucor</taxon>
    </lineage>
</organism>
<feature type="transmembrane region" description="Helical" evidence="1">
    <location>
        <begin position="127"/>
        <end position="145"/>
    </location>
</feature>
<feature type="transmembrane region" description="Helical" evidence="1">
    <location>
        <begin position="41"/>
        <end position="65"/>
    </location>
</feature>
<keyword evidence="1" id="KW-0472">Membrane</keyword>
<keyword evidence="1" id="KW-0812">Transmembrane</keyword>
<feature type="transmembrane region" description="Helical" evidence="1">
    <location>
        <begin position="71"/>
        <end position="87"/>
    </location>
</feature>
<evidence type="ECO:0000313" key="3">
    <source>
        <dbReference type="Proteomes" id="UP000053815"/>
    </source>
</evidence>
<accession>A0A0C9MNK6</accession>
<proteinExistence type="predicted"/>
<protein>
    <submittedName>
        <fullName evidence="2">Uncharacterized protein</fullName>
    </submittedName>
</protein>
<sequence>MSMIDSWWCFIVGDSVLFTAVAVYLLYWCLGARCCCDCRSLAVMVVGAVYCCCCLLVTTVLVMHYSFGKSVLFTPAVAVYLPLWCLLEDRFCCCCRSFVVLVMIYRISLVLSAADSIYCWLSWRSLLLVRLFGTFGLYYVVWMCLSLKLNITLSEAGGR</sequence>
<keyword evidence="3" id="KW-1185">Reference proteome</keyword>
<evidence type="ECO:0000256" key="1">
    <source>
        <dbReference type="SAM" id="Phobius"/>
    </source>
</evidence>
<gene>
    <name evidence="2" type="ORF">MAM1_0073d04247</name>
</gene>
<feature type="transmembrane region" description="Helical" evidence="1">
    <location>
        <begin position="6"/>
        <end position="29"/>
    </location>
</feature>
<name>A0A0C9MNK6_9FUNG</name>
<evidence type="ECO:0000313" key="2">
    <source>
        <dbReference type="EMBL" id="GAN04782.1"/>
    </source>
</evidence>
<feature type="transmembrane region" description="Helical" evidence="1">
    <location>
        <begin position="99"/>
        <end position="121"/>
    </location>
</feature>
<dbReference type="Proteomes" id="UP000053815">
    <property type="component" value="Unassembled WGS sequence"/>
</dbReference>
<dbReference type="AlphaFoldDB" id="A0A0C9MNK6"/>